<accession>A0ACC6SFQ0</accession>
<name>A0ACC6SFQ0_9BACI</name>
<gene>
    <name evidence="1" type="ORF">WMO40_19555</name>
</gene>
<sequence length="253" mass="27427">MQSSNPHSGIYEADTSRTIDANGGNPGCNQGGIAVVALQGSMIGRQDKNGPQGDGINDNMSFTLNTVDRHGVVYAIDRETFNCGQNFARNLGITEDSVASTLNAQGPSAVAQPYQNVSGTISAGAHPSGFNGQDASNDMLVTVKKNDEPEYIVRRLTPTECARLQGFPDDWCDDLGTENPTEDEILFWTEVWETHRKIMGKSSKPKTRKQIIKWLNNPHSDSAEYKMWGNGVALPCVCYVLTGIVLSAENTAD</sequence>
<organism evidence="1 2">
    <name type="scientific">Robertmurraya yapensis</name>
    <name type="common">ex Hitch et al 2024</name>
    <dbReference type="NCBI Taxonomy" id="3133160"/>
    <lineage>
        <taxon>Bacteria</taxon>
        <taxon>Bacillati</taxon>
        <taxon>Bacillota</taxon>
        <taxon>Bacilli</taxon>
        <taxon>Bacillales</taxon>
        <taxon>Bacillaceae</taxon>
        <taxon>Robertmurraya</taxon>
    </lineage>
</organism>
<keyword evidence="1" id="KW-0489">Methyltransferase</keyword>
<reference evidence="1" key="1">
    <citation type="submission" date="2024-03" db="EMBL/GenBank/DDBJ databases">
        <title>Human intestinal bacterial collection.</title>
        <authorList>
            <person name="Pauvert C."/>
            <person name="Hitch T.C.A."/>
            <person name="Clavel T."/>
        </authorList>
    </citation>
    <scope>NUCLEOTIDE SEQUENCE</scope>
    <source>
        <strain evidence="1">CLA-AA-H227</strain>
    </source>
</reference>
<evidence type="ECO:0000313" key="2">
    <source>
        <dbReference type="Proteomes" id="UP001439875"/>
    </source>
</evidence>
<dbReference type="Proteomes" id="UP001439875">
    <property type="component" value="Unassembled WGS sequence"/>
</dbReference>
<protein>
    <submittedName>
        <fullName evidence="1">DNA cytosine methyltransferase</fullName>
    </submittedName>
</protein>
<dbReference type="EMBL" id="JBBMEW010000024">
    <property type="protein sequence ID" value="MEQ2528872.1"/>
    <property type="molecule type" value="Genomic_DNA"/>
</dbReference>
<comment type="caution">
    <text evidence="1">The sequence shown here is derived from an EMBL/GenBank/DDBJ whole genome shotgun (WGS) entry which is preliminary data.</text>
</comment>
<keyword evidence="2" id="KW-1185">Reference proteome</keyword>
<proteinExistence type="predicted"/>
<keyword evidence="1" id="KW-0808">Transferase</keyword>
<evidence type="ECO:0000313" key="1">
    <source>
        <dbReference type="EMBL" id="MEQ2528872.1"/>
    </source>
</evidence>